<dbReference type="Proteomes" id="UP000521872">
    <property type="component" value="Unassembled WGS sequence"/>
</dbReference>
<proteinExistence type="predicted"/>
<dbReference type="SMART" id="SM00225">
    <property type="entry name" value="BTB"/>
    <property type="match status" value="1"/>
</dbReference>
<dbReference type="EMBL" id="JAACJL010000015">
    <property type="protein sequence ID" value="KAF4620305.1"/>
    <property type="molecule type" value="Genomic_DNA"/>
</dbReference>
<feature type="domain" description="BTB" evidence="2">
    <location>
        <begin position="58"/>
        <end position="168"/>
    </location>
</feature>
<dbReference type="AlphaFoldDB" id="A0A8H4R137"/>
<dbReference type="InterPro" id="IPR011333">
    <property type="entry name" value="SKP1/BTB/POZ_sf"/>
</dbReference>
<sequence>MFGENSAFSGLNLDTEGSSSTNKREPEQEKPGASPWGSLALTKSPVAASKLDAVFNFQIIVFQVEDTVFEVLKAGFNVPGSIFETMFSLPQGSPEEGSGVEGSSRDHPIFLPGVTASEFHIFLRVLYPFMNQSDVTEYDEWLSVLRLATMWDFKKIRSRAITHLNYHPFLTQKSAAEKISIGRQYRVTRWIKDGYETLCQDPPQDLGETNGPSEPFGLDWETIAKIYIVREKMRREYTGRYHCKPCRTEFGRQHESGSTFACRCRYATAILEVFKSELSAMNEADSSLDTPPMAPSPMHMFGGWGQTFGEEEGRESP</sequence>
<gene>
    <name evidence="3" type="ORF">D9613_001083</name>
</gene>
<keyword evidence="4" id="KW-1185">Reference proteome</keyword>
<evidence type="ECO:0000256" key="1">
    <source>
        <dbReference type="SAM" id="MobiDB-lite"/>
    </source>
</evidence>
<evidence type="ECO:0000259" key="2">
    <source>
        <dbReference type="SMART" id="SM00225"/>
    </source>
</evidence>
<dbReference type="InterPro" id="IPR000210">
    <property type="entry name" value="BTB/POZ_dom"/>
</dbReference>
<reference evidence="3 4" key="1">
    <citation type="submission" date="2019-12" db="EMBL/GenBank/DDBJ databases">
        <authorList>
            <person name="Floudas D."/>
            <person name="Bentzer J."/>
            <person name="Ahren D."/>
            <person name="Johansson T."/>
            <person name="Persson P."/>
            <person name="Tunlid A."/>
        </authorList>
    </citation>
    <scope>NUCLEOTIDE SEQUENCE [LARGE SCALE GENOMIC DNA]</scope>
    <source>
        <strain evidence="3 4">CBS 102.39</strain>
    </source>
</reference>
<feature type="region of interest" description="Disordered" evidence="1">
    <location>
        <begin position="1"/>
        <end position="37"/>
    </location>
</feature>
<organism evidence="3 4">
    <name type="scientific">Agrocybe pediades</name>
    <dbReference type="NCBI Taxonomy" id="84607"/>
    <lineage>
        <taxon>Eukaryota</taxon>
        <taxon>Fungi</taxon>
        <taxon>Dikarya</taxon>
        <taxon>Basidiomycota</taxon>
        <taxon>Agaricomycotina</taxon>
        <taxon>Agaricomycetes</taxon>
        <taxon>Agaricomycetidae</taxon>
        <taxon>Agaricales</taxon>
        <taxon>Agaricineae</taxon>
        <taxon>Strophariaceae</taxon>
        <taxon>Agrocybe</taxon>
    </lineage>
</organism>
<accession>A0A8H4R137</accession>
<dbReference type="Gene3D" id="3.30.710.10">
    <property type="entry name" value="Potassium Channel Kv1.1, Chain A"/>
    <property type="match status" value="1"/>
</dbReference>
<name>A0A8H4R137_9AGAR</name>
<protein>
    <recommendedName>
        <fullName evidence="2">BTB domain-containing protein</fullName>
    </recommendedName>
</protein>
<dbReference type="SUPFAM" id="SSF54695">
    <property type="entry name" value="POZ domain"/>
    <property type="match status" value="1"/>
</dbReference>
<comment type="caution">
    <text evidence="3">The sequence shown here is derived from an EMBL/GenBank/DDBJ whole genome shotgun (WGS) entry which is preliminary data.</text>
</comment>
<evidence type="ECO:0000313" key="3">
    <source>
        <dbReference type="EMBL" id="KAF4620305.1"/>
    </source>
</evidence>
<evidence type="ECO:0000313" key="4">
    <source>
        <dbReference type="Proteomes" id="UP000521872"/>
    </source>
</evidence>